<organism evidence="5 6">
    <name type="scientific">Flaviaesturariibacter aridisoli</name>
    <dbReference type="NCBI Taxonomy" id="2545761"/>
    <lineage>
        <taxon>Bacteria</taxon>
        <taxon>Pseudomonadati</taxon>
        <taxon>Bacteroidota</taxon>
        <taxon>Chitinophagia</taxon>
        <taxon>Chitinophagales</taxon>
        <taxon>Chitinophagaceae</taxon>
        <taxon>Flaviaestuariibacter</taxon>
    </lineage>
</organism>
<dbReference type="Gene3D" id="2.40.160.50">
    <property type="entry name" value="membrane protein fhac: a member of the omp85/tpsb transporter family"/>
    <property type="match status" value="1"/>
</dbReference>
<evidence type="ECO:0000256" key="2">
    <source>
        <dbReference type="ARBA" id="ARBA00023136"/>
    </source>
</evidence>
<comment type="subcellular location">
    <subcellularLocation>
        <location evidence="1">Membrane</location>
    </subcellularLocation>
</comment>
<feature type="domain" description="Bacterial surface antigen (D15)" evidence="4">
    <location>
        <begin position="556"/>
        <end position="854"/>
    </location>
</feature>
<evidence type="ECO:0000313" key="5">
    <source>
        <dbReference type="EMBL" id="TCZ74128.1"/>
    </source>
</evidence>
<dbReference type="Pfam" id="PF01103">
    <property type="entry name" value="Omp85"/>
    <property type="match status" value="1"/>
</dbReference>
<dbReference type="OrthoDB" id="333971at2"/>
<feature type="signal peptide" evidence="3">
    <location>
        <begin position="1"/>
        <end position="30"/>
    </location>
</feature>
<keyword evidence="2" id="KW-0472">Membrane</keyword>
<sequence length="857" mass="95932">MDLSSALSARSRALLLIAATLLGFAPSLSAQQSTITEGPTGQPPRARVIAGPEYKAGSTKRAFLGRHYRAEWTEPVWVPVLNLDTLGGLTPVQQGGGRQTRTLRLKDAQGRQYVLRSVDKDYGGALPEVTHGTFIEKLGKDQVSSGHPYAALTVPLMAEAAGIYHTRPTIVLVPDDPRLGEYRAAFGNLLCLFEERPDDNESTAPNFGNAKDVIGTEKLYEHLRSDPTQQVDQEAFVRARLFDMFLGDWGRHDDQWRWGKFTEGGHTVYRPIPRDRDQAYALFDGVIPWIATSPEPLEVLQTFGGDIKNLKKYNFPARYIDRQLTNEVPAERWVAIARDLQQRLTDSVIETSVRQLPPEIFQHSGETIIAKLKSRRGHLEGYAQKYAHYINEQVEIVGTKGADRFVVRPAEGRQLEVQVFAPGATAPHYNRRFDPHETNEIRLYGLSGADAFDLQGARSIKVRIIGSADPDSVTVAGGGRKVIVYDNPGDAIAGPARVKLSTDTAINRYEYRAFIPNTGHTIKFPSYSNLRGIYFNLGYIYRKYQFRKVPFSWEQRLRFNYSFSRGSVGGDYYGIFNQVIGRWNLLLNARYDQKLKHYFFGIGNETVVVNKARNYYQLLTEEGSASAGLERPLGKHHRAGFTFGYDNIRVLADTGYSGKVLPLTQSQTLQHQSFGNVALYYGFRAVNNDVVPTKGFSFDALARHTVNTNSTDRSFQRYEATATAYFPLTNVISLVIHGGGATVEGDPEFYQLATLGGGASLRGYKRERFYGKTVAFNQNELRFLWDLRSWLFNGKAGVIGFFDQGRVWNPGEKSSLWHTGFGGGIMIAPFNRTAITLAYGITPEDQVFNLRLGTKVF</sequence>
<feature type="chain" id="PRO_5021009210" description="Bacterial surface antigen (D15) domain-containing protein" evidence="3">
    <location>
        <begin position="31"/>
        <end position="857"/>
    </location>
</feature>
<dbReference type="RefSeq" id="WP_131850727.1">
    <property type="nucleotide sequence ID" value="NZ_SKFH01000003.1"/>
</dbReference>
<evidence type="ECO:0000256" key="3">
    <source>
        <dbReference type="SAM" id="SignalP"/>
    </source>
</evidence>
<protein>
    <recommendedName>
        <fullName evidence="4">Bacterial surface antigen (D15) domain-containing protein</fullName>
    </recommendedName>
</protein>
<dbReference type="Proteomes" id="UP000295164">
    <property type="component" value="Unassembled WGS sequence"/>
</dbReference>
<keyword evidence="3" id="KW-0732">Signal</keyword>
<dbReference type="InterPro" id="IPR000184">
    <property type="entry name" value="Bac_surfAg_D15"/>
</dbReference>
<name>A0A4R4E8K6_9BACT</name>
<dbReference type="EMBL" id="SKFH01000003">
    <property type="protein sequence ID" value="TCZ74128.1"/>
    <property type="molecule type" value="Genomic_DNA"/>
</dbReference>
<evidence type="ECO:0000313" key="6">
    <source>
        <dbReference type="Proteomes" id="UP000295164"/>
    </source>
</evidence>
<gene>
    <name evidence="5" type="ORF">E0486_03365</name>
</gene>
<accession>A0A4R4E8K6</accession>
<keyword evidence="6" id="KW-1185">Reference proteome</keyword>
<evidence type="ECO:0000259" key="4">
    <source>
        <dbReference type="Pfam" id="PF01103"/>
    </source>
</evidence>
<dbReference type="GO" id="GO:0019867">
    <property type="term" value="C:outer membrane"/>
    <property type="evidence" value="ECO:0007669"/>
    <property type="project" value="InterPro"/>
</dbReference>
<comment type="caution">
    <text evidence="5">The sequence shown here is derived from an EMBL/GenBank/DDBJ whole genome shotgun (WGS) entry which is preliminary data.</text>
</comment>
<evidence type="ECO:0000256" key="1">
    <source>
        <dbReference type="ARBA" id="ARBA00004370"/>
    </source>
</evidence>
<reference evidence="5 6" key="1">
    <citation type="submission" date="2019-03" db="EMBL/GenBank/DDBJ databases">
        <authorList>
            <person name="Kim M.K.M."/>
        </authorList>
    </citation>
    <scope>NUCLEOTIDE SEQUENCE [LARGE SCALE GENOMIC DNA]</scope>
    <source>
        <strain evidence="5 6">17J68-15</strain>
    </source>
</reference>
<dbReference type="AlphaFoldDB" id="A0A4R4E8K6"/>
<proteinExistence type="predicted"/>